<dbReference type="EMBL" id="JACHLI010000044">
    <property type="protein sequence ID" value="MBB4867629.1"/>
    <property type="molecule type" value="Genomic_DNA"/>
</dbReference>
<comment type="caution">
    <text evidence="10">The sequence shown here is derived from an EMBL/GenBank/DDBJ whole genome shotgun (WGS) entry which is preliminary data.</text>
</comment>
<dbReference type="InterPro" id="IPR051906">
    <property type="entry name" value="TolC-like"/>
</dbReference>
<evidence type="ECO:0000256" key="1">
    <source>
        <dbReference type="ARBA" id="ARBA00004442"/>
    </source>
</evidence>
<dbReference type="GO" id="GO:0015562">
    <property type="term" value="F:efflux transmembrane transporter activity"/>
    <property type="evidence" value="ECO:0007669"/>
    <property type="project" value="InterPro"/>
</dbReference>
<accession>A0A7W7KRH8</accession>
<protein>
    <submittedName>
        <fullName evidence="10">Adhesin transport system outer membrane protein</fullName>
    </submittedName>
</protein>
<dbReference type="GO" id="GO:0015288">
    <property type="term" value="F:porin activity"/>
    <property type="evidence" value="ECO:0007669"/>
    <property type="project" value="TreeGrafter"/>
</dbReference>
<proteinExistence type="inferred from homology"/>
<comment type="similarity">
    <text evidence="2">Belongs to the outer membrane factor (OMF) (TC 1.B.17) family.</text>
</comment>
<evidence type="ECO:0000256" key="7">
    <source>
        <dbReference type="ARBA" id="ARBA00023237"/>
    </source>
</evidence>
<evidence type="ECO:0000313" key="11">
    <source>
        <dbReference type="Proteomes" id="UP000566995"/>
    </source>
</evidence>
<evidence type="ECO:0000256" key="9">
    <source>
        <dbReference type="SAM" id="SignalP"/>
    </source>
</evidence>
<dbReference type="GO" id="GO:1990281">
    <property type="term" value="C:efflux pump complex"/>
    <property type="evidence" value="ECO:0007669"/>
    <property type="project" value="TreeGrafter"/>
</dbReference>
<organism evidence="10 11">
    <name type="scientific">Pseudomonas nitroreducens</name>
    <dbReference type="NCBI Taxonomy" id="46680"/>
    <lineage>
        <taxon>Bacteria</taxon>
        <taxon>Pseudomonadati</taxon>
        <taxon>Pseudomonadota</taxon>
        <taxon>Gammaproteobacteria</taxon>
        <taxon>Pseudomonadales</taxon>
        <taxon>Pseudomonadaceae</taxon>
        <taxon>Pseudomonas</taxon>
    </lineage>
</organism>
<sequence>MYFQNFQLGALVLLAMSPFAVANEVSDTPAKSAKRMICNPECQWLDAGSATPMHAYAPSAMAEGATMEKSEAGEAKQAPLNAAPTEPRLASTELRPVAPAKVPARSALDMSVDHLARAWVAEDTNAVPVGGRLDLWQAVTLAVETYPSIRDAAAQVDQQREGIDVAKAGYLPTIQTGLNTGKQGAYGNGQSLSLSASQMIYDFGKVSSSVRSAEAGVRVQQFQLMATTDEVARQSALTLVEVSHYSDLLGVANGQIDGIKRLRELARQRASEGASTQADLIQAQSRVEAAQSSLMAIQTQLQQQRIKLRIMIGRDIPEPGVSVPESRLLQAVQGIEPTPEYPVSVRLAEVEVEAAQAQLSLAKSNTMPTFTVDGGVSKYMGNAGEMAGDRVYTLTVGVKHDLFAGGAPSARVRGAGQAVRAAEERIYTKKLEASDEWTALQQQMNGLQERLKVLAEREKNIHDTQQLYREQYLSLGTRTLLDLLNTEQEIFQARSDLVNARHELWAAQVSFINATGHMHDIFQIKGEI</sequence>
<feature type="signal peptide" evidence="9">
    <location>
        <begin position="1"/>
        <end position="22"/>
    </location>
</feature>
<keyword evidence="7" id="KW-0998">Cell outer membrane</keyword>
<keyword evidence="3" id="KW-0813">Transport</keyword>
<dbReference type="AlphaFoldDB" id="A0A7W7KRH8"/>
<evidence type="ECO:0000256" key="3">
    <source>
        <dbReference type="ARBA" id="ARBA00022448"/>
    </source>
</evidence>
<evidence type="ECO:0000256" key="6">
    <source>
        <dbReference type="ARBA" id="ARBA00023136"/>
    </source>
</evidence>
<dbReference type="GO" id="GO:0009279">
    <property type="term" value="C:cell outer membrane"/>
    <property type="evidence" value="ECO:0007669"/>
    <property type="project" value="UniProtKB-SubCell"/>
</dbReference>
<name>A0A7W7KRH8_PSENT</name>
<dbReference type="InterPro" id="IPR003423">
    <property type="entry name" value="OMP_efflux"/>
</dbReference>
<keyword evidence="6" id="KW-0472">Membrane</keyword>
<evidence type="ECO:0000256" key="4">
    <source>
        <dbReference type="ARBA" id="ARBA00022452"/>
    </source>
</evidence>
<dbReference type="RefSeq" id="WP_260403326.1">
    <property type="nucleotide sequence ID" value="NZ_JACHLI010000044.1"/>
</dbReference>
<keyword evidence="5" id="KW-0812">Transmembrane</keyword>
<dbReference type="NCBIfam" id="TIGR01844">
    <property type="entry name" value="type_I_sec_TolC"/>
    <property type="match status" value="1"/>
</dbReference>
<gene>
    <name evidence="10" type="ORF">HNP46_006548</name>
</gene>
<dbReference type="PANTHER" id="PTHR30026:SF22">
    <property type="entry name" value="OUTER MEMBRANE EFFLUX PROTEIN"/>
    <property type="match status" value="1"/>
</dbReference>
<dbReference type="PANTHER" id="PTHR30026">
    <property type="entry name" value="OUTER MEMBRANE PROTEIN TOLC"/>
    <property type="match status" value="1"/>
</dbReference>
<feature type="region of interest" description="Disordered" evidence="8">
    <location>
        <begin position="62"/>
        <end position="87"/>
    </location>
</feature>
<dbReference type="Proteomes" id="UP000566995">
    <property type="component" value="Unassembled WGS sequence"/>
</dbReference>
<evidence type="ECO:0000256" key="8">
    <source>
        <dbReference type="SAM" id="MobiDB-lite"/>
    </source>
</evidence>
<keyword evidence="4" id="KW-1134">Transmembrane beta strand</keyword>
<keyword evidence="9" id="KW-0732">Signal</keyword>
<evidence type="ECO:0000256" key="2">
    <source>
        <dbReference type="ARBA" id="ARBA00007613"/>
    </source>
</evidence>
<dbReference type="Gene3D" id="1.20.1600.10">
    <property type="entry name" value="Outer membrane efflux proteins (OEP)"/>
    <property type="match status" value="1"/>
</dbReference>
<reference evidence="10 11" key="1">
    <citation type="submission" date="2020-08" db="EMBL/GenBank/DDBJ databases">
        <title>Functional genomics of gut bacteria from endangered species of beetles.</title>
        <authorList>
            <person name="Carlos-Shanley C."/>
        </authorList>
    </citation>
    <scope>NUCLEOTIDE SEQUENCE [LARGE SCALE GENOMIC DNA]</scope>
    <source>
        <strain evidence="10 11">S00179</strain>
    </source>
</reference>
<evidence type="ECO:0000313" key="10">
    <source>
        <dbReference type="EMBL" id="MBB4867629.1"/>
    </source>
</evidence>
<dbReference type="SUPFAM" id="SSF56954">
    <property type="entry name" value="Outer membrane efflux proteins (OEP)"/>
    <property type="match status" value="1"/>
</dbReference>
<evidence type="ECO:0000256" key="5">
    <source>
        <dbReference type="ARBA" id="ARBA00022692"/>
    </source>
</evidence>
<feature type="chain" id="PRO_5030640679" evidence="9">
    <location>
        <begin position="23"/>
        <end position="528"/>
    </location>
</feature>
<dbReference type="Pfam" id="PF02321">
    <property type="entry name" value="OEP"/>
    <property type="match status" value="2"/>
</dbReference>
<comment type="subcellular location">
    <subcellularLocation>
        <location evidence="1">Cell outer membrane</location>
    </subcellularLocation>
</comment>
<dbReference type="InterPro" id="IPR010130">
    <property type="entry name" value="T1SS_OMP_TolC"/>
</dbReference>